<dbReference type="PANTHER" id="PTHR47893:SF1">
    <property type="entry name" value="REGULATORY PROTEIN PCHR"/>
    <property type="match status" value="1"/>
</dbReference>
<dbReference type="PANTHER" id="PTHR47893">
    <property type="entry name" value="REGULATORY PROTEIN PCHR"/>
    <property type="match status" value="1"/>
</dbReference>
<dbReference type="SMART" id="SM00342">
    <property type="entry name" value="HTH_ARAC"/>
    <property type="match status" value="1"/>
</dbReference>
<evidence type="ECO:0000256" key="1">
    <source>
        <dbReference type="ARBA" id="ARBA00023015"/>
    </source>
</evidence>
<comment type="caution">
    <text evidence="4">The sequence shown here is derived from an EMBL/GenBank/DDBJ whole genome shotgun (WGS) entry which is preliminary data.</text>
</comment>
<sequence length="325" mass="37497">MDTTILKVTEGGMNNYFKVVEEVFEQKRIKNRFEIQKGSNYFHLSSQLIAADFELGVLSTNFYNNIVVDRIANERPDYYHFNMIKEGKIMQDYDNEEKTAEAGTNKGVFVYNGGFPLKSNIPANQDYKAIVFKVSKQAIAEIMPEALPIIETLFENDEPTAYHTQLPIEMERLLTELYEFNSGIFGKNTMVLSRGLELFTMLLNSIKQLLEKDELHGLHIDDYNRLLLIKKEMLDNIEGKINVEEIAKQFAISKSKLQRDFKTLFDISVYQFFAQAKMDEAYRRLKTGKFTVMQVGYDLGYNSIPKFSIMFKKNKGINPSDVIPG</sequence>
<evidence type="ECO:0000313" key="5">
    <source>
        <dbReference type="Proteomes" id="UP000708576"/>
    </source>
</evidence>
<dbReference type="InterPro" id="IPR009057">
    <property type="entry name" value="Homeodomain-like_sf"/>
</dbReference>
<protein>
    <submittedName>
        <fullName evidence="4">Helix-turn-helix transcriptional regulator</fullName>
    </submittedName>
</protein>
<dbReference type="RefSeq" id="WP_212218475.1">
    <property type="nucleotide sequence ID" value="NZ_JAGUCO010000024.1"/>
</dbReference>
<keyword evidence="1" id="KW-0805">Transcription regulation</keyword>
<evidence type="ECO:0000313" key="4">
    <source>
        <dbReference type="EMBL" id="MBS2100503.1"/>
    </source>
</evidence>
<dbReference type="Proteomes" id="UP000708576">
    <property type="component" value="Unassembled WGS sequence"/>
</dbReference>
<evidence type="ECO:0000259" key="3">
    <source>
        <dbReference type="PROSITE" id="PS01124"/>
    </source>
</evidence>
<dbReference type="SUPFAM" id="SSF46689">
    <property type="entry name" value="Homeodomain-like"/>
    <property type="match status" value="2"/>
</dbReference>
<dbReference type="Pfam" id="PF12833">
    <property type="entry name" value="HTH_18"/>
    <property type="match status" value="1"/>
</dbReference>
<dbReference type="InterPro" id="IPR018060">
    <property type="entry name" value="HTH_AraC"/>
</dbReference>
<dbReference type="EMBL" id="JAGUCO010000024">
    <property type="protein sequence ID" value="MBS2100503.1"/>
    <property type="molecule type" value="Genomic_DNA"/>
</dbReference>
<accession>A0ABS5K038</accession>
<evidence type="ECO:0000256" key="2">
    <source>
        <dbReference type="ARBA" id="ARBA00023163"/>
    </source>
</evidence>
<feature type="domain" description="HTH araC/xylS-type" evidence="3">
    <location>
        <begin position="227"/>
        <end position="325"/>
    </location>
</feature>
<gene>
    <name evidence="4" type="ORF">KEM10_19610</name>
</gene>
<proteinExistence type="predicted"/>
<dbReference type="PROSITE" id="PS01124">
    <property type="entry name" value="HTH_ARAC_FAMILY_2"/>
    <property type="match status" value="1"/>
</dbReference>
<keyword evidence="2" id="KW-0804">Transcription</keyword>
<organism evidence="4 5">
    <name type="scientific">Carboxylicivirga linearis</name>
    <dbReference type="NCBI Taxonomy" id="1628157"/>
    <lineage>
        <taxon>Bacteria</taxon>
        <taxon>Pseudomonadati</taxon>
        <taxon>Bacteroidota</taxon>
        <taxon>Bacteroidia</taxon>
        <taxon>Marinilabiliales</taxon>
        <taxon>Marinilabiliaceae</taxon>
        <taxon>Carboxylicivirga</taxon>
    </lineage>
</organism>
<dbReference type="InterPro" id="IPR053142">
    <property type="entry name" value="PchR_regulatory_protein"/>
</dbReference>
<dbReference type="Gene3D" id="1.10.10.60">
    <property type="entry name" value="Homeodomain-like"/>
    <property type="match status" value="1"/>
</dbReference>
<reference evidence="4 5" key="1">
    <citation type="journal article" date="2015" name="Int. J. Syst. Evol. Microbiol.">
        <title>Carboxylicivirga linearis sp. nov., isolated from a sea cucumber culture pond.</title>
        <authorList>
            <person name="Wang F.Q."/>
            <person name="Zhou Y.X."/>
            <person name="Lin X.Z."/>
            <person name="Chen G.J."/>
            <person name="Du Z.J."/>
        </authorList>
    </citation>
    <scope>NUCLEOTIDE SEQUENCE [LARGE SCALE GENOMIC DNA]</scope>
    <source>
        <strain evidence="4 5">FB218</strain>
    </source>
</reference>
<name>A0ABS5K038_9BACT</name>
<keyword evidence="5" id="KW-1185">Reference proteome</keyword>